<evidence type="ECO:0000256" key="1">
    <source>
        <dbReference type="SAM" id="Coils"/>
    </source>
</evidence>
<dbReference type="PANTHER" id="PTHR32309:SF31">
    <property type="entry name" value="CAPSULAR EXOPOLYSACCHARIDE FAMILY"/>
    <property type="match status" value="1"/>
</dbReference>
<dbReference type="EMBL" id="WSFO01000005">
    <property type="protein sequence ID" value="KAE9630084.1"/>
    <property type="molecule type" value="Genomic_DNA"/>
</dbReference>
<sequence length="493" mass="54292">MAFLAASSKIFGKNEATKVSLKQSKAVNNGYPNAQFLPRKPRNFFWRCSRYTTFFLMWCAGIWMPIFTYLTTTPPKYTSQMALILPGSGASASVNLESIGQASSYASSAFATDSVSPTQTYKRLITANRIRLAAALSLDLPVTELPAPVIDLVDQTGLIRVQMKGPSAQEAQLRAEAILQAFQSELTLLRNDELSMREQSAVSAIEEYRSSVAATRIDIDRLQQETGFLSKDQFSAQVRDNDALRVLTENAQARLLEKTAYVSALEATLGLPAAKAARVLNLYSDNNYLTYVKDASDKAALLTEMRSHYGSQHPRVLEAKAQHDLAQGTLVTIAVARTGLTEPEVIGLEMSQRGDRTALLADLVRAEAERQGANAEYQTLHKRCLEERQKLEIIAPMAARLEDLQRDFRVSEAVFTSAIARGQSSKIDVYASYPLVQVLEAPSLPLKPSSPRRMLTIAAGVAATLCVMVALAMGWARFGMINWLIARREERSA</sequence>
<comment type="caution">
    <text evidence="3">The sequence shown here is derived from an EMBL/GenBank/DDBJ whole genome shotgun (WGS) entry which is preliminary data.</text>
</comment>
<dbReference type="PANTHER" id="PTHR32309">
    <property type="entry name" value="TYROSINE-PROTEIN KINASE"/>
    <property type="match status" value="1"/>
</dbReference>
<evidence type="ECO:0000256" key="2">
    <source>
        <dbReference type="SAM" id="Phobius"/>
    </source>
</evidence>
<dbReference type="InterPro" id="IPR050445">
    <property type="entry name" value="Bact_polysacc_biosynth/exp"/>
</dbReference>
<feature type="coiled-coil region" evidence="1">
    <location>
        <begin position="356"/>
        <end position="383"/>
    </location>
</feature>
<dbReference type="AlphaFoldDB" id="A0A6A4RK84"/>
<keyword evidence="2" id="KW-0472">Membrane</keyword>
<gene>
    <name evidence="3" type="ORF">GP644_10380</name>
</gene>
<organism evidence="3 4">
    <name type="scientific">Parasedimentitalea maritima</name>
    <dbReference type="NCBI Taxonomy" id="2578117"/>
    <lineage>
        <taxon>Bacteria</taxon>
        <taxon>Pseudomonadati</taxon>
        <taxon>Pseudomonadota</taxon>
        <taxon>Alphaproteobacteria</taxon>
        <taxon>Rhodobacterales</taxon>
        <taxon>Paracoccaceae</taxon>
        <taxon>Parasedimentitalea</taxon>
    </lineage>
</organism>
<feature type="transmembrane region" description="Helical" evidence="2">
    <location>
        <begin position="454"/>
        <end position="478"/>
    </location>
</feature>
<feature type="transmembrane region" description="Helical" evidence="2">
    <location>
        <begin position="51"/>
        <end position="70"/>
    </location>
</feature>
<dbReference type="Proteomes" id="UP000441586">
    <property type="component" value="Unassembled WGS sequence"/>
</dbReference>
<evidence type="ECO:0000313" key="3">
    <source>
        <dbReference type="EMBL" id="KAE9630084.1"/>
    </source>
</evidence>
<proteinExistence type="predicted"/>
<dbReference type="RefSeq" id="WP_158979312.1">
    <property type="nucleotide sequence ID" value="NZ_WSFO01000005.1"/>
</dbReference>
<keyword evidence="2" id="KW-1133">Transmembrane helix</keyword>
<keyword evidence="1" id="KW-0175">Coiled coil</keyword>
<accession>A0A6A4RK84</accession>
<keyword evidence="2" id="KW-0812">Transmembrane</keyword>
<name>A0A6A4RK84_9RHOB</name>
<reference evidence="3 4" key="1">
    <citation type="submission" date="2019-12" db="EMBL/GenBank/DDBJ databases">
        <authorList>
            <person name="Zhang Y.-J."/>
        </authorList>
    </citation>
    <scope>NUCLEOTIDE SEQUENCE [LARGE SCALE GENOMIC DNA]</scope>
    <source>
        <strain evidence="3 4">H18S-6</strain>
    </source>
</reference>
<protein>
    <submittedName>
        <fullName evidence="3">Uncharacterized protein</fullName>
    </submittedName>
</protein>
<evidence type="ECO:0000313" key="4">
    <source>
        <dbReference type="Proteomes" id="UP000441586"/>
    </source>
</evidence>